<keyword evidence="7 8" id="KW-0539">Nucleus</keyword>
<evidence type="ECO:0000256" key="7">
    <source>
        <dbReference type="ARBA" id="ARBA00023242"/>
    </source>
</evidence>
<feature type="region of interest" description="Disordered" evidence="10">
    <location>
        <begin position="1"/>
        <end position="31"/>
    </location>
</feature>
<comment type="function">
    <text evidence="9">Transcription factor that binds specifically to a 5'-AA[AG]G-3' consensus core sequence.</text>
</comment>
<comment type="caution">
    <text evidence="12">The sequence shown here is derived from an EMBL/GenBank/DDBJ whole genome shotgun (WGS) entry which is preliminary data.</text>
</comment>
<evidence type="ECO:0000259" key="11">
    <source>
        <dbReference type="PROSITE" id="PS50884"/>
    </source>
</evidence>
<evidence type="ECO:0000256" key="2">
    <source>
        <dbReference type="ARBA" id="ARBA00022771"/>
    </source>
</evidence>
<gene>
    <name evidence="12" type="ORF">ZIOFF_064879</name>
</gene>
<reference evidence="12 13" key="1">
    <citation type="submission" date="2020-08" db="EMBL/GenBank/DDBJ databases">
        <title>Plant Genome Project.</title>
        <authorList>
            <person name="Zhang R.-G."/>
        </authorList>
    </citation>
    <scope>NUCLEOTIDE SEQUENCE [LARGE SCALE GENOMIC DNA]</scope>
    <source>
        <tissue evidence="12">Rhizome</tissue>
    </source>
</reference>
<dbReference type="Pfam" id="PF02701">
    <property type="entry name" value="Zn_ribbon_Dof"/>
    <property type="match status" value="1"/>
</dbReference>
<keyword evidence="2 8" id="KW-0863">Zinc-finger</keyword>
<dbReference type="PANTHER" id="PTHR31992:SF204">
    <property type="entry name" value="DOF ZINC FINGER PROTEIN"/>
    <property type="match status" value="1"/>
</dbReference>
<organism evidence="12 13">
    <name type="scientific">Zingiber officinale</name>
    <name type="common">Ginger</name>
    <name type="synonym">Amomum zingiber</name>
    <dbReference type="NCBI Taxonomy" id="94328"/>
    <lineage>
        <taxon>Eukaryota</taxon>
        <taxon>Viridiplantae</taxon>
        <taxon>Streptophyta</taxon>
        <taxon>Embryophyta</taxon>
        <taxon>Tracheophyta</taxon>
        <taxon>Spermatophyta</taxon>
        <taxon>Magnoliopsida</taxon>
        <taxon>Liliopsida</taxon>
        <taxon>Zingiberales</taxon>
        <taxon>Zingiberaceae</taxon>
        <taxon>Zingiber</taxon>
    </lineage>
</organism>
<keyword evidence="5 8" id="KW-0238">DNA-binding</keyword>
<evidence type="ECO:0000256" key="4">
    <source>
        <dbReference type="ARBA" id="ARBA00023015"/>
    </source>
</evidence>
<evidence type="ECO:0000256" key="8">
    <source>
        <dbReference type="PROSITE-ProRule" id="PRU00071"/>
    </source>
</evidence>
<dbReference type="Proteomes" id="UP000734854">
    <property type="component" value="Unassembled WGS sequence"/>
</dbReference>
<keyword evidence="13" id="KW-1185">Reference proteome</keyword>
<dbReference type="EMBL" id="JACMSC010000018">
    <property type="protein sequence ID" value="KAG6475650.1"/>
    <property type="molecule type" value="Genomic_DNA"/>
</dbReference>
<keyword evidence="1 9" id="KW-0479">Metal-binding</keyword>
<evidence type="ECO:0000256" key="1">
    <source>
        <dbReference type="ARBA" id="ARBA00022723"/>
    </source>
</evidence>
<evidence type="ECO:0000256" key="5">
    <source>
        <dbReference type="ARBA" id="ARBA00023125"/>
    </source>
</evidence>
<dbReference type="AlphaFoldDB" id="A0A8J5K8K2"/>
<evidence type="ECO:0000256" key="9">
    <source>
        <dbReference type="RuleBase" id="RU369094"/>
    </source>
</evidence>
<name>A0A8J5K8K2_ZINOF</name>
<feature type="domain" description="Dof-type" evidence="11">
    <location>
        <begin position="27"/>
        <end position="81"/>
    </location>
</feature>
<dbReference type="OrthoDB" id="1927254at2759"/>
<comment type="subcellular location">
    <subcellularLocation>
        <location evidence="8 9">Nucleus</location>
    </subcellularLocation>
</comment>
<dbReference type="PROSITE" id="PS50884">
    <property type="entry name" value="ZF_DOF_2"/>
    <property type="match status" value="1"/>
</dbReference>
<dbReference type="GO" id="GO:0003700">
    <property type="term" value="F:DNA-binding transcription factor activity"/>
    <property type="evidence" value="ECO:0007669"/>
    <property type="project" value="UniProtKB-UniRule"/>
</dbReference>
<evidence type="ECO:0000313" key="13">
    <source>
        <dbReference type="Proteomes" id="UP000734854"/>
    </source>
</evidence>
<dbReference type="GO" id="GO:0005634">
    <property type="term" value="C:nucleus"/>
    <property type="evidence" value="ECO:0007669"/>
    <property type="project" value="UniProtKB-SubCell"/>
</dbReference>
<keyword evidence="3 9" id="KW-0862">Zinc</keyword>
<keyword evidence="4 9" id="KW-0805">Transcription regulation</keyword>
<dbReference type="PROSITE" id="PS01361">
    <property type="entry name" value="ZF_DOF_1"/>
    <property type="match status" value="1"/>
</dbReference>
<evidence type="ECO:0000256" key="10">
    <source>
        <dbReference type="SAM" id="MobiDB-lite"/>
    </source>
</evidence>
<evidence type="ECO:0000256" key="6">
    <source>
        <dbReference type="ARBA" id="ARBA00023163"/>
    </source>
</evidence>
<proteinExistence type="predicted"/>
<accession>A0A8J5K8K2</accession>
<keyword evidence="6 9" id="KW-0804">Transcription</keyword>
<dbReference type="GO" id="GO:0008270">
    <property type="term" value="F:zinc ion binding"/>
    <property type="evidence" value="ECO:0007669"/>
    <property type="project" value="UniProtKB-KW"/>
</dbReference>
<dbReference type="GO" id="GO:0003677">
    <property type="term" value="F:DNA binding"/>
    <property type="evidence" value="ECO:0007669"/>
    <property type="project" value="UniProtKB-UniRule"/>
</dbReference>
<evidence type="ECO:0000313" key="12">
    <source>
        <dbReference type="EMBL" id="KAG6475650.1"/>
    </source>
</evidence>
<dbReference type="InterPro" id="IPR003851">
    <property type="entry name" value="Znf_Dof"/>
</dbReference>
<evidence type="ECO:0000256" key="3">
    <source>
        <dbReference type="ARBA" id="ARBA00022833"/>
    </source>
</evidence>
<dbReference type="InterPro" id="IPR045174">
    <property type="entry name" value="Dof"/>
</dbReference>
<sequence length="215" mass="22700">MGMESIGESRRRPAEGDSAPAAGGGRERCPRCESRDTKFCYYNNYNMSQPRHFCKCCRRYWTLGGALRNVPIGGASRKRFRRWPNQAECRPGRNLPPPLLSGLVGLSSDLPAGHGSLLPGGAELMRLDEPFLPGLGLGLGIGCGSGAAEEMAGFGLGHGMLWGTHSLLDESGDAWRVGSGVDYFVTSGPATSGVRTDFAVSAPADAGGAPVSDFH</sequence>
<protein>
    <recommendedName>
        <fullName evidence="9">Dof zinc finger protein</fullName>
    </recommendedName>
</protein>
<dbReference type="PANTHER" id="PTHR31992">
    <property type="entry name" value="DOF ZINC FINGER PROTEIN DOF1.4-RELATED"/>
    <property type="match status" value="1"/>
</dbReference>